<feature type="transmembrane region" description="Helical" evidence="7">
    <location>
        <begin position="41"/>
        <end position="61"/>
    </location>
</feature>
<proteinExistence type="inferred from homology"/>
<evidence type="ECO:0000313" key="9">
    <source>
        <dbReference type="EMBL" id="KXS16032.1"/>
    </source>
</evidence>
<dbReference type="SUPFAM" id="SSF103473">
    <property type="entry name" value="MFS general substrate transporter"/>
    <property type="match status" value="1"/>
</dbReference>
<keyword evidence="10" id="KW-1185">Reference proteome</keyword>
<dbReference type="InterPro" id="IPR051717">
    <property type="entry name" value="MFS_MFSD6"/>
</dbReference>
<feature type="transmembrane region" description="Helical" evidence="7">
    <location>
        <begin position="137"/>
        <end position="154"/>
    </location>
</feature>
<feature type="compositionally biased region" description="Pro residues" evidence="6">
    <location>
        <begin position="485"/>
        <end position="495"/>
    </location>
</feature>
<feature type="region of interest" description="Disordered" evidence="6">
    <location>
        <begin position="484"/>
        <end position="509"/>
    </location>
</feature>
<evidence type="ECO:0000256" key="5">
    <source>
        <dbReference type="ARBA" id="ARBA00023136"/>
    </source>
</evidence>
<dbReference type="InterPro" id="IPR036259">
    <property type="entry name" value="MFS_trans_sf"/>
</dbReference>
<sequence>MPIDPCLVWPKAIYFLLFSGWCSAGSFFSLVFKSVLGWDEITIGIVSACQPIMAFALVPIWTGFADRSGLHRPILFTTAFLMGTVPLVLFLKPPTIISIGIWIFYSVISVPIGPIVDAMVLAMLGPDRADEYGRQRLYGTLGCGVISVCMGFLVQATSFLAPFFVRVISIFTLLAVLYKAPLKFRADEPDHKVGSGEYASLDQQASGRESSEKGHLPHNASDSPDEVHHVGWTWLLNVRVLSLYLSMLSIGLSLSTIGTFEWLYLIGLGAPTSLLGFASLFSITFEIPMFFFSKTVISKLGTTNSILIAMAALSLRCALYTFLHECNVHFVVFIELLHGICFGTAWSAAVKVAAQIAPKGCESLSQGILNCIFSGLGPAIGMLGGGMVYRSIGPHAMWWCLSALNLAVAVVFWAVCSWEESWKQRWTGFAQLGAEAEADHEQGSKRERGTKAVEMVGKQVSLKSVAVGSEFFKDEQSVASIALPPLAPAPAPPSEAEPRVSRAASRMPSRASAIGASGLMTRPRMVPLRSSNLAVLLSSQSSLHHPHNLNTMTPGVESRGDLFGATATATASSESGPRLGNVTNARDVGMSTSVLVRQMSARSPAGSAQSSAATVSVAELSRRSSWMQNEASRPSEAAPARSP</sequence>
<dbReference type="EMBL" id="KQ965758">
    <property type="protein sequence ID" value="KXS16032.1"/>
    <property type="molecule type" value="Genomic_DNA"/>
</dbReference>
<evidence type="ECO:0000256" key="3">
    <source>
        <dbReference type="ARBA" id="ARBA00022692"/>
    </source>
</evidence>
<comment type="subcellular location">
    <subcellularLocation>
        <location evidence="1">Membrane</location>
        <topology evidence="1">Multi-pass membrane protein</topology>
    </subcellularLocation>
</comment>
<evidence type="ECO:0000256" key="2">
    <source>
        <dbReference type="ARBA" id="ARBA00005241"/>
    </source>
</evidence>
<feature type="domain" description="Major facilitator superfamily associated" evidence="8">
    <location>
        <begin position="10"/>
        <end position="398"/>
    </location>
</feature>
<feature type="transmembrane region" description="Helical" evidence="7">
    <location>
        <begin position="243"/>
        <end position="266"/>
    </location>
</feature>
<evidence type="ECO:0000313" key="10">
    <source>
        <dbReference type="Proteomes" id="UP000070544"/>
    </source>
</evidence>
<feature type="transmembrane region" description="Helical" evidence="7">
    <location>
        <begin position="103"/>
        <end position="125"/>
    </location>
</feature>
<dbReference type="InterPro" id="IPR024989">
    <property type="entry name" value="MFS_assoc_dom"/>
</dbReference>
<feature type="transmembrane region" description="Helical" evidence="7">
    <location>
        <begin position="329"/>
        <end position="348"/>
    </location>
</feature>
<evidence type="ECO:0000256" key="7">
    <source>
        <dbReference type="SAM" id="Phobius"/>
    </source>
</evidence>
<evidence type="ECO:0000256" key="6">
    <source>
        <dbReference type="SAM" id="MobiDB-lite"/>
    </source>
</evidence>
<dbReference type="PANTHER" id="PTHR16172:SF41">
    <property type="entry name" value="MAJOR FACILITATOR SUPERFAMILY DOMAIN-CONTAINING PROTEIN 6-LIKE"/>
    <property type="match status" value="1"/>
</dbReference>
<feature type="transmembrane region" description="Helical" evidence="7">
    <location>
        <begin position="160"/>
        <end position="178"/>
    </location>
</feature>
<dbReference type="AlphaFoldDB" id="A0A139AGS8"/>
<reference evidence="9 10" key="1">
    <citation type="journal article" date="2015" name="Genome Biol. Evol.">
        <title>Phylogenomic analyses indicate that early fungi evolved digesting cell walls of algal ancestors of land plants.</title>
        <authorList>
            <person name="Chang Y."/>
            <person name="Wang S."/>
            <person name="Sekimoto S."/>
            <person name="Aerts A.L."/>
            <person name="Choi C."/>
            <person name="Clum A."/>
            <person name="LaButti K.M."/>
            <person name="Lindquist E.A."/>
            <person name="Yee Ngan C."/>
            <person name="Ohm R.A."/>
            <person name="Salamov A.A."/>
            <person name="Grigoriev I.V."/>
            <person name="Spatafora J.W."/>
            <person name="Berbee M.L."/>
        </authorList>
    </citation>
    <scope>NUCLEOTIDE SEQUENCE [LARGE SCALE GENOMIC DNA]</scope>
    <source>
        <strain evidence="9 10">JEL478</strain>
    </source>
</reference>
<feature type="transmembrane region" description="Helical" evidence="7">
    <location>
        <begin position="272"/>
        <end position="292"/>
    </location>
</feature>
<feature type="region of interest" description="Disordered" evidence="6">
    <location>
        <begin position="599"/>
        <end position="643"/>
    </location>
</feature>
<feature type="compositionally biased region" description="Low complexity" evidence="6">
    <location>
        <begin position="605"/>
        <end position="618"/>
    </location>
</feature>
<name>A0A139AGS8_GONPJ</name>
<dbReference type="GO" id="GO:0016020">
    <property type="term" value="C:membrane"/>
    <property type="evidence" value="ECO:0007669"/>
    <property type="project" value="UniProtKB-SubCell"/>
</dbReference>
<dbReference type="Proteomes" id="UP000070544">
    <property type="component" value="Unassembled WGS sequence"/>
</dbReference>
<keyword evidence="4 7" id="KW-1133">Transmembrane helix</keyword>
<feature type="compositionally biased region" description="Low complexity" evidence="6">
    <location>
        <begin position="630"/>
        <end position="643"/>
    </location>
</feature>
<feature type="transmembrane region" description="Helical" evidence="7">
    <location>
        <begin position="368"/>
        <end position="390"/>
    </location>
</feature>
<protein>
    <submittedName>
        <fullName evidence="9">MFS general substrate transporter</fullName>
    </submittedName>
</protein>
<organism evidence="9 10">
    <name type="scientific">Gonapodya prolifera (strain JEL478)</name>
    <name type="common">Monoblepharis prolifera</name>
    <dbReference type="NCBI Taxonomy" id="1344416"/>
    <lineage>
        <taxon>Eukaryota</taxon>
        <taxon>Fungi</taxon>
        <taxon>Fungi incertae sedis</taxon>
        <taxon>Chytridiomycota</taxon>
        <taxon>Chytridiomycota incertae sedis</taxon>
        <taxon>Monoblepharidomycetes</taxon>
        <taxon>Monoblepharidales</taxon>
        <taxon>Gonapodyaceae</taxon>
        <taxon>Gonapodya</taxon>
    </lineage>
</organism>
<feature type="transmembrane region" description="Helical" evidence="7">
    <location>
        <begin position="12"/>
        <end position="35"/>
    </location>
</feature>
<dbReference type="PANTHER" id="PTHR16172">
    <property type="entry name" value="MAJOR FACILITATOR SUPERFAMILY DOMAIN-CONTAINING PROTEIN 6-LIKE"/>
    <property type="match status" value="1"/>
</dbReference>
<keyword evidence="3 7" id="KW-0812">Transmembrane</keyword>
<evidence type="ECO:0000259" key="8">
    <source>
        <dbReference type="Pfam" id="PF12832"/>
    </source>
</evidence>
<accession>A0A139AGS8</accession>
<feature type="transmembrane region" description="Helical" evidence="7">
    <location>
        <begin position="396"/>
        <end position="416"/>
    </location>
</feature>
<evidence type="ECO:0000256" key="4">
    <source>
        <dbReference type="ARBA" id="ARBA00022989"/>
    </source>
</evidence>
<evidence type="ECO:0000256" key="1">
    <source>
        <dbReference type="ARBA" id="ARBA00004141"/>
    </source>
</evidence>
<dbReference type="Gene3D" id="1.20.1250.20">
    <property type="entry name" value="MFS general substrate transporter like domains"/>
    <property type="match status" value="2"/>
</dbReference>
<dbReference type="OMA" id="FACQGSA"/>
<dbReference type="Pfam" id="PF12832">
    <property type="entry name" value="MFS_1_like"/>
    <property type="match status" value="1"/>
</dbReference>
<gene>
    <name evidence="9" type="ORF">M427DRAFT_145300</name>
</gene>
<feature type="transmembrane region" description="Helical" evidence="7">
    <location>
        <begin position="73"/>
        <end position="91"/>
    </location>
</feature>
<dbReference type="OrthoDB" id="515887at2759"/>
<keyword evidence="5 7" id="KW-0472">Membrane</keyword>
<comment type="similarity">
    <text evidence="2">Belongs to the major facilitator superfamily. MFSD6 family.</text>
</comment>